<evidence type="ECO:0000256" key="3">
    <source>
        <dbReference type="ARBA" id="ARBA00008055"/>
    </source>
</evidence>
<dbReference type="EMBL" id="GALX01005552">
    <property type="protein sequence ID" value="JAB62914.1"/>
    <property type="molecule type" value="Transcribed_RNA"/>
</dbReference>
<comment type="catalytic activity">
    <reaction evidence="14">
        <text>2 5-aminolevulinate = porphobilinogen + 2 H2O + H(+)</text>
        <dbReference type="Rhea" id="RHEA:24064"/>
        <dbReference type="ChEBI" id="CHEBI:15377"/>
        <dbReference type="ChEBI" id="CHEBI:15378"/>
        <dbReference type="ChEBI" id="CHEBI:58126"/>
        <dbReference type="ChEBI" id="CHEBI:356416"/>
        <dbReference type="EC" id="4.2.1.24"/>
    </reaction>
</comment>
<keyword evidence="6" id="KW-0479">Metal-binding</keyword>
<dbReference type="InterPro" id="IPR013785">
    <property type="entry name" value="Aldolase_TIM"/>
</dbReference>
<dbReference type="Pfam" id="PF00490">
    <property type="entry name" value="ALAD"/>
    <property type="match status" value="1"/>
</dbReference>
<dbReference type="SUPFAM" id="SSF51569">
    <property type="entry name" value="Aldolase"/>
    <property type="match status" value="1"/>
</dbReference>
<dbReference type="GO" id="GO:0008270">
    <property type="term" value="F:zinc ion binding"/>
    <property type="evidence" value="ECO:0007669"/>
    <property type="project" value="TreeGrafter"/>
</dbReference>
<evidence type="ECO:0000256" key="17">
    <source>
        <dbReference type="PIRSR" id="PIRSR001415-4"/>
    </source>
</evidence>
<dbReference type="InterPro" id="IPR001731">
    <property type="entry name" value="ALAD"/>
</dbReference>
<evidence type="ECO:0000256" key="13">
    <source>
        <dbReference type="ARBA" id="ARBA00032837"/>
    </source>
</evidence>
<evidence type="ECO:0000256" key="16">
    <source>
        <dbReference type="PIRSR" id="PIRSR001415-2"/>
    </source>
</evidence>
<evidence type="ECO:0000256" key="14">
    <source>
        <dbReference type="ARBA" id="ARBA00047651"/>
    </source>
</evidence>
<dbReference type="Gene3D" id="3.20.20.70">
    <property type="entry name" value="Aldolase class I"/>
    <property type="match status" value="1"/>
</dbReference>
<name>V5GG21_ANOGL</name>
<feature type="active site" description="Schiff-base intermediate with substrate" evidence="15">
    <location>
        <position position="260"/>
    </location>
</feature>
<feature type="binding site" evidence="16">
    <location>
        <position position="326"/>
    </location>
    <ligand>
        <name>5-aminolevulinate</name>
        <dbReference type="ChEBI" id="CHEBI:356416"/>
        <label>2</label>
    </ligand>
</feature>
<dbReference type="NCBIfam" id="NF006762">
    <property type="entry name" value="PRK09283.1"/>
    <property type="match status" value="1"/>
</dbReference>
<feature type="binding site" evidence="17">
    <location>
        <position position="231"/>
    </location>
    <ligand>
        <name>Zn(2+)</name>
        <dbReference type="ChEBI" id="CHEBI:29105"/>
        <label>2</label>
    </ligand>
</feature>
<feature type="binding site" evidence="17">
    <location>
        <position position="139"/>
    </location>
    <ligand>
        <name>Zn(2+)</name>
        <dbReference type="ChEBI" id="CHEBI:29105"/>
        <label>2</label>
    </ligand>
</feature>
<dbReference type="GO" id="GO:0005829">
    <property type="term" value="C:cytosol"/>
    <property type="evidence" value="ECO:0007669"/>
    <property type="project" value="TreeGrafter"/>
</dbReference>
<evidence type="ECO:0000256" key="10">
    <source>
        <dbReference type="ARBA" id="ARBA00023244"/>
    </source>
</evidence>
<comment type="similarity">
    <text evidence="3 18">Belongs to the ALAD family.</text>
</comment>
<feature type="binding site" evidence="16">
    <location>
        <position position="229"/>
    </location>
    <ligand>
        <name>5-aminolevulinate</name>
        <dbReference type="ChEBI" id="CHEBI:356416"/>
        <label>1</label>
    </ligand>
</feature>
<evidence type="ECO:0000256" key="8">
    <source>
        <dbReference type="ARBA" id="ARBA00023133"/>
    </source>
</evidence>
<keyword evidence="9" id="KW-0456">Lyase</keyword>
<evidence type="ECO:0000256" key="12">
    <source>
        <dbReference type="ARBA" id="ARBA00025861"/>
    </source>
</evidence>
<comment type="subunit">
    <text evidence="12">Homooctamer; active form. Homohexamer; low activity form.</text>
</comment>
<accession>V5GG21</accession>
<feature type="binding site" evidence="16">
    <location>
        <position position="217"/>
    </location>
    <ligand>
        <name>5-aminolevulinate</name>
        <dbReference type="ChEBI" id="CHEBI:356416"/>
        <label>1</label>
    </ligand>
</feature>
<dbReference type="AlphaFoldDB" id="V5GG21"/>
<dbReference type="EC" id="4.2.1.24" evidence="4"/>
<dbReference type="SMART" id="SM01004">
    <property type="entry name" value="ALAD"/>
    <property type="match status" value="1"/>
</dbReference>
<evidence type="ECO:0000256" key="1">
    <source>
        <dbReference type="ARBA" id="ARBA00001947"/>
    </source>
</evidence>
<evidence type="ECO:0000256" key="7">
    <source>
        <dbReference type="ARBA" id="ARBA00022833"/>
    </source>
</evidence>
<comment type="pathway">
    <text evidence="2">Porphyrin-containing compound metabolism; protoporphyrin-IX biosynthesis; coproporphyrinogen-III from 5-aminolevulinate: step 1/4.</text>
</comment>
<evidence type="ECO:0000256" key="15">
    <source>
        <dbReference type="PIRSR" id="PIRSR001415-1"/>
    </source>
</evidence>
<dbReference type="GO" id="GO:0004655">
    <property type="term" value="F:porphobilinogen synthase activity"/>
    <property type="evidence" value="ECO:0007669"/>
    <property type="project" value="UniProtKB-EC"/>
</dbReference>
<comment type="cofactor">
    <cofactor evidence="1">
        <name>Zn(2+)</name>
        <dbReference type="ChEBI" id="CHEBI:29105"/>
    </cofactor>
</comment>
<dbReference type="GO" id="GO:0006782">
    <property type="term" value="P:protoporphyrinogen IX biosynthetic process"/>
    <property type="evidence" value="ECO:0007669"/>
    <property type="project" value="UniProtKB-UniPathway"/>
</dbReference>
<dbReference type="PRINTS" id="PR00144">
    <property type="entry name" value="DALDHYDRTASE"/>
</dbReference>
<comment type="function">
    <text evidence="11">Catalyzes an early step in the biosynthesis of tetrapyrroles. Binds two molecules of 5-aminolevulinate per subunit, each at a distinct site, and catalyzes their condensation to form porphobilinogen.</text>
</comment>
<gene>
    <name evidence="19" type="primary">HEM2</name>
</gene>
<dbReference type="PANTHER" id="PTHR11458:SF0">
    <property type="entry name" value="DELTA-AMINOLEVULINIC ACID DEHYDRATASE"/>
    <property type="match status" value="1"/>
</dbReference>
<evidence type="ECO:0000256" key="5">
    <source>
        <dbReference type="ARBA" id="ARBA00020771"/>
    </source>
</evidence>
<organism evidence="19">
    <name type="scientific">Anoplophora glabripennis</name>
    <name type="common">Asian longhorn beetle</name>
    <name type="synonym">Anoplophora nobilis</name>
    <dbReference type="NCBI Taxonomy" id="217634"/>
    <lineage>
        <taxon>Eukaryota</taxon>
        <taxon>Metazoa</taxon>
        <taxon>Ecdysozoa</taxon>
        <taxon>Arthropoda</taxon>
        <taxon>Hexapoda</taxon>
        <taxon>Insecta</taxon>
        <taxon>Pterygota</taxon>
        <taxon>Neoptera</taxon>
        <taxon>Endopterygota</taxon>
        <taxon>Coleoptera</taxon>
        <taxon>Polyphaga</taxon>
        <taxon>Cucujiformia</taxon>
        <taxon>Chrysomeloidea</taxon>
        <taxon>Cerambycidae</taxon>
        <taxon>Lamiinae</taxon>
        <taxon>Lamiini</taxon>
        <taxon>Anoplophora</taxon>
    </lineage>
</organism>
<evidence type="ECO:0000256" key="6">
    <source>
        <dbReference type="ARBA" id="ARBA00022723"/>
    </source>
</evidence>
<proteinExistence type="inferred from homology"/>
<dbReference type="UniPathway" id="UPA00251">
    <property type="reaction ID" value="UER00318"/>
</dbReference>
<keyword evidence="8" id="KW-0350">Heme biosynthesis</keyword>
<evidence type="ECO:0000256" key="11">
    <source>
        <dbReference type="ARBA" id="ARBA00025628"/>
    </source>
</evidence>
<evidence type="ECO:0000313" key="19">
    <source>
        <dbReference type="EMBL" id="JAB62914.1"/>
    </source>
</evidence>
<evidence type="ECO:0000256" key="18">
    <source>
        <dbReference type="RuleBase" id="RU004161"/>
    </source>
</evidence>
<reference evidence="19" key="1">
    <citation type="submission" date="2013-07" db="EMBL/GenBank/DDBJ databases">
        <title>Midgut Transcriptome Profiling of Anoplphora glabripennis, a Lignocellulose Degrading, Wood-Boring Cerambycid.</title>
        <authorList>
            <person name="Scully E.D."/>
            <person name="Hoover K."/>
            <person name="Carlson J.E."/>
            <person name="Tien M."/>
            <person name="Geib S.M."/>
        </authorList>
    </citation>
    <scope>NUCLEOTIDE SEQUENCE</scope>
</reference>
<keyword evidence="7" id="KW-0862">Zinc</keyword>
<protein>
    <recommendedName>
        <fullName evidence="5">Delta-aminolevulinic acid dehydratase</fullName>
        <ecNumber evidence="4">4.2.1.24</ecNumber>
    </recommendedName>
    <alternativeName>
        <fullName evidence="13">Porphobilinogen synthase</fullName>
    </alternativeName>
</protein>
<feature type="binding site" evidence="16">
    <location>
        <position position="287"/>
    </location>
    <ligand>
        <name>5-aminolevulinate</name>
        <dbReference type="ChEBI" id="CHEBI:356416"/>
        <label>2</label>
    </ligand>
</feature>
<feature type="binding site" evidence="17">
    <location>
        <position position="132"/>
    </location>
    <ligand>
        <name>Zn(2+)</name>
        <dbReference type="ChEBI" id="CHEBI:29105"/>
        <label>1</label>
        <note>catalytic</note>
    </ligand>
</feature>
<evidence type="ECO:0000256" key="4">
    <source>
        <dbReference type="ARBA" id="ARBA00012053"/>
    </source>
</evidence>
<evidence type="ECO:0000256" key="2">
    <source>
        <dbReference type="ARBA" id="ARBA00004694"/>
    </source>
</evidence>
<feature type="binding site" evidence="17">
    <location>
        <position position="130"/>
    </location>
    <ligand>
        <name>Zn(2+)</name>
        <dbReference type="ChEBI" id="CHEBI:29105"/>
        <label>1</label>
        <note>catalytic</note>
    </ligand>
</feature>
<feature type="binding site" evidence="17">
    <location>
        <position position="140"/>
    </location>
    <ligand>
        <name>Zn(2+)</name>
        <dbReference type="ChEBI" id="CHEBI:29105"/>
        <label>1</label>
        <note>catalytic</note>
    </ligand>
</feature>
<feature type="active site" description="Schiff-base intermediate with substrate" evidence="15">
    <location>
        <position position="207"/>
    </location>
</feature>
<evidence type="ECO:0000256" key="9">
    <source>
        <dbReference type="ARBA" id="ARBA00023239"/>
    </source>
</evidence>
<keyword evidence="10" id="KW-0627">Porphyrin biosynthesis</keyword>
<dbReference type="PANTHER" id="PTHR11458">
    <property type="entry name" value="DELTA-AMINOLEVULINIC ACID DEHYDRATASE"/>
    <property type="match status" value="1"/>
</dbReference>
<dbReference type="FunFam" id="3.20.20.70:FF:000048">
    <property type="entry name" value="Delta-aminolevulinic acid dehydratase"/>
    <property type="match status" value="1"/>
</dbReference>
<sequence>MIEKTCYNVEKRHILHSSIFNQTLRDWQGLQSELTTKNFMYPIFLVEDENAVQPIDSMPGISRFGINKLKNHLGPLVQKGLQAILLFGVIDNLSKDDYATNADSLQNPVIKALPQLKTWFPNLTIACDVCLCPYSSHGHCGILFPDGTLNNEASLERISDVALSYAQAGAHIVAPSDMMDGRIAAIKQKLIHHKLANKVAVLSYTAKFASNFYGPFRDAAKSKPAFGDRRCYQLPPTSANLAIRAAERDVSEGADLLMVKPVMAYMDILKTIKDKFPHYPMFVYQVSGEYAMIYKASQAGTFDLEAGLMEILRSLRRAGADVIITYFTPLILDLLQPKHKL</sequence>
<dbReference type="PIRSF" id="PIRSF001415">
    <property type="entry name" value="Porphbilin_synth"/>
    <property type="match status" value="1"/>
</dbReference>